<dbReference type="InterPro" id="IPR016195">
    <property type="entry name" value="Pol/histidinol_Pase-like"/>
</dbReference>
<dbReference type="Pfam" id="PF19567">
    <property type="entry name" value="CpsB_CapC"/>
    <property type="match status" value="1"/>
</dbReference>
<evidence type="ECO:0000256" key="1">
    <source>
        <dbReference type="ARBA" id="ARBA00005750"/>
    </source>
</evidence>
<dbReference type="AlphaFoldDB" id="A0A1N7KGS5"/>
<organism evidence="5 6">
    <name type="scientific">Belliella pelovolcani</name>
    <dbReference type="NCBI Taxonomy" id="529505"/>
    <lineage>
        <taxon>Bacteria</taxon>
        <taxon>Pseudomonadati</taxon>
        <taxon>Bacteroidota</taxon>
        <taxon>Cytophagia</taxon>
        <taxon>Cytophagales</taxon>
        <taxon>Cyclobacteriaceae</taxon>
        <taxon>Belliella</taxon>
    </lineage>
</organism>
<reference evidence="6" key="1">
    <citation type="submission" date="2017-01" db="EMBL/GenBank/DDBJ databases">
        <authorList>
            <person name="Varghese N."/>
            <person name="Submissions S."/>
        </authorList>
    </citation>
    <scope>NUCLEOTIDE SEQUENCE [LARGE SCALE GENOMIC DNA]</scope>
    <source>
        <strain evidence="6">DSM 46698</strain>
    </source>
</reference>
<comment type="catalytic activity">
    <reaction evidence="4">
        <text>O-phospho-L-tyrosyl-[protein] + H2O = L-tyrosyl-[protein] + phosphate</text>
        <dbReference type="Rhea" id="RHEA:10684"/>
        <dbReference type="Rhea" id="RHEA-COMP:10136"/>
        <dbReference type="Rhea" id="RHEA-COMP:20101"/>
        <dbReference type="ChEBI" id="CHEBI:15377"/>
        <dbReference type="ChEBI" id="CHEBI:43474"/>
        <dbReference type="ChEBI" id="CHEBI:46858"/>
        <dbReference type="ChEBI" id="CHEBI:61978"/>
        <dbReference type="EC" id="3.1.3.48"/>
    </reaction>
</comment>
<evidence type="ECO:0000313" key="5">
    <source>
        <dbReference type="EMBL" id="SIS60816.1"/>
    </source>
</evidence>
<evidence type="ECO:0000313" key="6">
    <source>
        <dbReference type="Proteomes" id="UP000186026"/>
    </source>
</evidence>
<dbReference type="Gene3D" id="3.20.20.140">
    <property type="entry name" value="Metal-dependent hydrolases"/>
    <property type="match status" value="1"/>
</dbReference>
<dbReference type="GO" id="GO:0030145">
    <property type="term" value="F:manganese ion binding"/>
    <property type="evidence" value="ECO:0007669"/>
    <property type="project" value="InterPro"/>
</dbReference>
<sequence length="248" mass="28615">MGLLDFFKREQKKTLPLDLSWMETDMHSHLIPGIDDGAKTLDQSIALIKRLQGYGLKKIITTPHIMVEFYKNTPEIILSGLEKLQKGLVSNGMDISVKAAAEYNIDEAFLEMVRNGEELLTINDNLILVETSFINKPSILLDTLFELELRGFQPILAHPERYFYLMADKSLQEDLLDRNIYFQANLLSFTGFYSKDVQRFAELLVDEKRIKLVGTDCHNMRYLDNMELLSSSKYYEKLQGLNLLNHTL</sequence>
<keyword evidence="6" id="KW-1185">Reference proteome</keyword>
<dbReference type="PANTHER" id="PTHR39181:SF1">
    <property type="entry name" value="TYROSINE-PROTEIN PHOSPHATASE YWQE"/>
    <property type="match status" value="1"/>
</dbReference>
<name>A0A1N7KGS5_9BACT</name>
<keyword evidence="3" id="KW-0378">Hydrolase</keyword>
<dbReference type="EMBL" id="FTOP01000002">
    <property type="protein sequence ID" value="SIS60816.1"/>
    <property type="molecule type" value="Genomic_DNA"/>
</dbReference>
<dbReference type="RefSeq" id="WP_076498294.1">
    <property type="nucleotide sequence ID" value="NZ_FTOP01000002.1"/>
</dbReference>
<dbReference type="Proteomes" id="UP000186026">
    <property type="component" value="Unassembled WGS sequence"/>
</dbReference>
<comment type="similarity">
    <text evidence="1">Belongs to the metallo-dependent hydrolases superfamily. CpsB/CapC family.</text>
</comment>
<accession>A0A1N7KGS5</accession>
<dbReference type="EC" id="3.1.3.48" evidence="2"/>
<protein>
    <recommendedName>
        <fullName evidence="2">protein-tyrosine-phosphatase</fullName>
        <ecNumber evidence="2">3.1.3.48</ecNumber>
    </recommendedName>
</protein>
<dbReference type="OrthoDB" id="9788539at2"/>
<evidence type="ECO:0000256" key="3">
    <source>
        <dbReference type="ARBA" id="ARBA00022801"/>
    </source>
</evidence>
<evidence type="ECO:0000256" key="4">
    <source>
        <dbReference type="ARBA" id="ARBA00051722"/>
    </source>
</evidence>
<dbReference type="PANTHER" id="PTHR39181">
    <property type="entry name" value="TYROSINE-PROTEIN PHOSPHATASE YWQE"/>
    <property type="match status" value="1"/>
</dbReference>
<gene>
    <name evidence="5" type="ORF">SAMN05421761_10267</name>
</gene>
<proteinExistence type="inferred from homology"/>
<evidence type="ECO:0000256" key="2">
    <source>
        <dbReference type="ARBA" id="ARBA00013064"/>
    </source>
</evidence>
<dbReference type="SUPFAM" id="SSF89550">
    <property type="entry name" value="PHP domain-like"/>
    <property type="match status" value="1"/>
</dbReference>
<dbReference type="InterPro" id="IPR016667">
    <property type="entry name" value="Caps_polysacc_synth_CpsB/CapC"/>
</dbReference>
<dbReference type="STRING" id="529505.SAMN05421761_10267"/>
<dbReference type="GO" id="GO:0004725">
    <property type="term" value="F:protein tyrosine phosphatase activity"/>
    <property type="evidence" value="ECO:0007669"/>
    <property type="project" value="UniProtKB-EC"/>
</dbReference>